<dbReference type="OrthoDB" id="6876592at2"/>
<evidence type="ECO:0000256" key="1">
    <source>
        <dbReference type="SAM" id="Coils"/>
    </source>
</evidence>
<reference evidence="3 4" key="1">
    <citation type="submission" date="2015-03" db="EMBL/GenBank/DDBJ databases">
        <title>Draft genome sequences of two protease-producing strains of Arsukibacterium isolated from two cold and alkaline environments.</title>
        <authorList>
            <person name="Lylloff J.E."/>
            <person name="Skov L.B."/>
            <person name="Jepsen M."/>
            <person name="Hallin P.F."/>
            <person name="Sorensen S.J."/>
            <person name="Stougaard P."/>
            <person name="Glaring M.A."/>
        </authorList>
    </citation>
    <scope>NUCLEOTIDE SEQUENCE [LARGE SCALE GENOMIC DNA]</scope>
    <source>
        <strain evidence="3 4">GCM72</strain>
    </source>
</reference>
<keyword evidence="4" id="KW-1185">Reference proteome</keyword>
<sequence>MKQRINLYQASIQPRIESLALASLFGVMLVVVVISLLAWGGMQWQQHQQLQQNKQVEQQLQRQQEQLGLLQQALLQRQPAAALVAERDQLKRKVEQQIALQHYLAAQQVRADYAFSKVLQQFTAADINSLWLTRFILRPGSSELQGLTLAPAAVPGWLESLRHFDYFKGQRFNELRLLQLPEQQAVQFHLIAEQGD</sequence>
<feature type="coiled-coil region" evidence="1">
    <location>
        <begin position="46"/>
        <end position="100"/>
    </location>
</feature>
<keyword evidence="1" id="KW-0175">Coiled coil</keyword>
<keyword evidence="2" id="KW-1133">Transmembrane helix</keyword>
<protein>
    <recommendedName>
        <fullName evidence="5">MSHA biogenesis protein MshI</fullName>
    </recommendedName>
</protein>
<organism evidence="3 4">
    <name type="scientific">Arsukibacterium ikkense</name>
    <dbReference type="NCBI Taxonomy" id="336831"/>
    <lineage>
        <taxon>Bacteria</taxon>
        <taxon>Pseudomonadati</taxon>
        <taxon>Pseudomonadota</taxon>
        <taxon>Gammaproteobacteria</taxon>
        <taxon>Chromatiales</taxon>
        <taxon>Chromatiaceae</taxon>
        <taxon>Arsukibacterium</taxon>
    </lineage>
</organism>
<evidence type="ECO:0000256" key="2">
    <source>
        <dbReference type="SAM" id="Phobius"/>
    </source>
</evidence>
<keyword evidence="2" id="KW-0472">Membrane</keyword>
<dbReference type="RefSeq" id="WP_046558014.1">
    <property type="nucleotide sequence ID" value="NZ_LAHO01000012.1"/>
</dbReference>
<evidence type="ECO:0008006" key="5">
    <source>
        <dbReference type="Google" id="ProtNLM"/>
    </source>
</evidence>
<name>A0A0M2V6Z3_9GAMM</name>
<dbReference type="Proteomes" id="UP000034228">
    <property type="component" value="Unassembled WGS sequence"/>
</dbReference>
<comment type="caution">
    <text evidence="3">The sequence shown here is derived from an EMBL/GenBank/DDBJ whole genome shotgun (WGS) entry which is preliminary data.</text>
</comment>
<feature type="transmembrane region" description="Helical" evidence="2">
    <location>
        <begin position="21"/>
        <end position="42"/>
    </location>
</feature>
<dbReference type="PATRIC" id="fig|336831.14.peg.1696"/>
<accession>A0A0M2V6Z3</accession>
<dbReference type="EMBL" id="LAHO01000012">
    <property type="protein sequence ID" value="KKO44933.1"/>
    <property type="molecule type" value="Genomic_DNA"/>
</dbReference>
<evidence type="ECO:0000313" key="4">
    <source>
        <dbReference type="Proteomes" id="UP000034228"/>
    </source>
</evidence>
<keyword evidence="2" id="KW-0812">Transmembrane</keyword>
<dbReference type="STRING" id="336831.WG68_12335"/>
<dbReference type="AlphaFoldDB" id="A0A0M2V6Z3"/>
<gene>
    <name evidence="3" type="ORF">WG68_12335</name>
</gene>
<evidence type="ECO:0000313" key="3">
    <source>
        <dbReference type="EMBL" id="KKO44933.1"/>
    </source>
</evidence>
<proteinExistence type="predicted"/>